<dbReference type="AlphaFoldDB" id="U5QP15"/>
<sequence>MLHIAAEFPPITWGGMGTAVGGLCRASARAGMTAAVLLVGGILVLPEEAGPFSNEEGWLNADGVRLFQIAPSDGPQRTIDLVRRWQPDLLHLHTAWLWDTIRPVLEVTGLPFVFTVHSLDRAEYEIGRLVSAWENQAQVLVAANRIVVPSKSEAALLVRYYPEVGSRVRVAANGIDERPIAVRERRGEPPTVLFSGRFVERKGIGELLAAIPEVLSVRPTTRFVLAGGYGGPAEVDFMGLQQQMAPYRQQVHFTGWLAAEEMDAWYRRSDILVVPSWYEPFGMVVLEGMLHGLAVAATAVGGPAEILDHGRTGWLFASRNVDALKAALIQLVDSAELCLQLGAAAQEAVRRHWLWPQVLQKLTCVYREAIGCRDSYEI</sequence>
<keyword evidence="4" id="KW-1185">Reference proteome</keyword>
<dbReference type="InterPro" id="IPR001296">
    <property type="entry name" value="Glyco_trans_1"/>
</dbReference>
<dbReference type="GO" id="GO:0017176">
    <property type="term" value="F:phosphatidylinositol N-acetylglucosaminyltransferase activity"/>
    <property type="evidence" value="ECO:0007669"/>
    <property type="project" value="UniProtKB-EC"/>
</dbReference>
<evidence type="ECO:0000313" key="3">
    <source>
        <dbReference type="EMBL" id="AGY60643.1"/>
    </source>
</evidence>
<dbReference type="Proteomes" id="UP000017396">
    <property type="component" value="Chromosome"/>
</dbReference>
<feature type="domain" description="Glycosyltransferase subfamily 4-like N-terminal" evidence="2">
    <location>
        <begin position="13"/>
        <end position="176"/>
    </location>
</feature>
<keyword evidence="3" id="KW-0328">Glycosyltransferase</keyword>
<dbReference type="InterPro" id="IPR050194">
    <property type="entry name" value="Glycosyltransferase_grp1"/>
</dbReference>
<dbReference type="PANTHER" id="PTHR45947">
    <property type="entry name" value="SULFOQUINOVOSYL TRANSFERASE SQD2"/>
    <property type="match status" value="1"/>
</dbReference>
<dbReference type="PANTHER" id="PTHR45947:SF3">
    <property type="entry name" value="SULFOQUINOVOSYL TRANSFERASE SQD2"/>
    <property type="match status" value="1"/>
</dbReference>
<dbReference type="RefSeq" id="WP_023176027.1">
    <property type="nucleotide sequence ID" value="NC_022600.1"/>
</dbReference>
<dbReference type="eggNOG" id="COG0438">
    <property type="taxonomic scope" value="Bacteria"/>
</dbReference>
<dbReference type="EMBL" id="CP003587">
    <property type="protein sequence ID" value="AGY60643.1"/>
    <property type="molecule type" value="Genomic_DNA"/>
</dbReference>
<accession>U5QP15</accession>
<keyword evidence="3" id="KW-0808">Transferase</keyword>
<dbReference type="PATRIC" id="fig|1183438.3.peg.4325"/>
<organism evidence="3 4">
    <name type="scientific">Gloeobacter kilaueensis (strain ATCC BAA-2537 / CCAP 1431/1 / ULC 316 / JS1)</name>
    <dbReference type="NCBI Taxonomy" id="1183438"/>
    <lineage>
        <taxon>Bacteria</taxon>
        <taxon>Bacillati</taxon>
        <taxon>Cyanobacteriota</taxon>
        <taxon>Cyanophyceae</taxon>
        <taxon>Gloeobacterales</taxon>
        <taxon>Gloeobacteraceae</taxon>
        <taxon>Gloeobacter</taxon>
    </lineage>
</organism>
<protein>
    <submittedName>
        <fullName evidence="3">Glycosyl transferase group 1</fullName>
        <ecNumber evidence="3">2.4.1.198</ecNumber>
    </submittedName>
</protein>
<dbReference type="CDD" id="cd03801">
    <property type="entry name" value="GT4_PimA-like"/>
    <property type="match status" value="1"/>
</dbReference>
<evidence type="ECO:0000259" key="2">
    <source>
        <dbReference type="Pfam" id="PF13439"/>
    </source>
</evidence>
<feature type="domain" description="Glycosyl transferase family 1" evidence="1">
    <location>
        <begin position="184"/>
        <end position="347"/>
    </location>
</feature>
<dbReference type="InterPro" id="IPR028098">
    <property type="entry name" value="Glyco_trans_4-like_N"/>
</dbReference>
<dbReference type="Gene3D" id="3.40.50.2000">
    <property type="entry name" value="Glycogen Phosphorylase B"/>
    <property type="match status" value="2"/>
</dbReference>
<dbReference type="KEGG" id="glj:GKIL_4397"/>
<dbReference type="Pfam" id="PF13439">
    <property type="entry name" value="Glyco_transf_4"/>
    <property type="match status" value="1"/>
</dbReference>
<evidence type="ECO:0000313" key="4">
    <source>
        <dbReference type="Proteomes" id="UP000017396"/>
    </source>
</evidence>
<dbReference type="STRING" id="1183438.GKIL_4397"/>
<evidence type="ECO:0000259" key="1">
    <source>
        <dbReference type="Pfam" id="PF00534"/>
    </source>
</evidence>
<dbReference type="HOGENOM" id="CLU_009583_2_3_3"/>
<dbReference type="EC" id="2.4.1.198" evidence="3"/>
<dbReference type="SUPFAM" id="SSF53756">
    <property type="entry name" value="UDP-Glycosyltransferase/glycogen phosphorylase"/>
    <property type="match status" value="1"/>
</dbReference>
<gene>
    <name evidence="3" type="ORF">GKIL_4397</name>
</gene>
<dbReference type="Pfam" id="PF00534">
    <property type="entry name" value="Glycos_transf_1"/>
    <property type="match status" value="1"/>
</dbReference>
<name>U5QP15_GLOK1</name>
<reference evidence="3 4" key="1">
    <citation type="journal article" date="2013" name="PLoS ONE">
        <title>Cultivation and Complete Genome Sequencing of Gloeobacter kilaueensis sp. nov., from a Lava Cave in Kilauea Caldera, Hawai'i.</title>
        <authorList>
            <person name="Saw J.H."/>
            <person name="Schatz M."/>
            <person name="Brown M.V."/>
            <person name="Kunkel D.D."/>
            <person name="Foster J.S."/>
            <person name="Shick H."/>
            <person name="Christensen S."/>
            <person name="Hou S."/>
            <person name="Wan X."/>
            <person name="Donachie S.P."/>
        </authorList>
    </citation>
    <scope>NUCLEOTIDE SEQUENCE [LARGE SCALE GENOMIC DNA]</scope>
    <source>
        <strain evidence="4">JS</strain>
    </source>
</reference>
<proteinExistence type="predicted"/>